<evidence type="ECO:0000313" key="12">
    <source>
        <dbReference type="RefSeq" id="XP_005175844.1"/>
    </source>
</evidence>
<accession>T1PA60</accession>
<dbReference type="STRING" id="7370.T1PA60"/>
<name>T1PA60_MUSDO</name>
<evidence type="ECO:0000256" key="1">
    <source>
        <dbReference type="ARBA" id="ARBA00013038"/>
    </source>
</evidence>
<feature type="domain" description="SAC" evidence="8">
    <location>
        <begin position="123"/>
        <end position="452"/>
    </location>
</feature>
<dbReference type="GO" id="GO:0004438">
    <property type="term" value="F:phosphatidylinositol-3-phosphate phosphatase activity"/>
    <property type="evidence" value="ECO:0007669"/>
    <property type="project" value="UniProtKB-EC"/>
</dbReference>
<dbReference type="GO" id="GO:0005783">
    <property type="term" value="C:endoplasmic reticulum"/>
    <property type="evidence" value="ECO:0007669"/>
    <property type="project" value="TreeGrafter"/>
</dbReference>
<dbReference type="KEGG" id="mde:101891040"/>
<feature type="transmembrane region" description="Helical" evidence="7">
    <location>
        <begin position="550"/>
        <end position="572"/>
    </location>
</feature>
<dbReference type="EnsemblMetazoa" id="MDOA013243-RA">
    <property type="protein sequence ID" value="MDOA013243-PA"/>
    <property type="gene ID" value="MDOA013243"/>
</dbReference>
<dbReference type="OrthoDB" id="405996at2759"/>
<keyword evidence="7" id="KW-0812">Transmembrane</keyword>
<evidence type="ECO:0000256" key="3">
    <source>
        <dbReference type="ARBA" id="ARBA00036807"/>
    </source>
</evidence>
<reference evidence="12" key="3">
    <citation type="submission" date="2025-04" db="UniProtKB">
        <authorList>
            <consortium name="RefSeq"/>
        </authorList>
    </citation>
    <scope>IDENTIFICATION</scope>
    <source>
        <strain evidence="12">Aabys</strain>
    </source>
</reference>
<dbReference type="GO" id="GO:0043812">
    <property type="term" value="F:phosphatidylinositol-4-phosphate phosphatase activity"/>
    <property type="evidence" value="ECO:0007669"/>
    <property type="project" value="TreeGrafter"/>
</dbReference>
<dbReference type="VEuPathDB" id="VectorBase:MDOMA2_010916"/>
<dbReference type="InterPro" id="IPR002013">
    <property type="entry name" value="SAC_dom"/>
</dbReference>
<evidence type="ECO:0000313" key="10">
    <source>
        <dbReference type="EnsemblMetazoa" id="MDOA013243-PA"/>
    </source>
</evidence>
<dbReference type="VEuPathDB" id="VectorBase:MDOA013243"/>
<reference evidence="9" key="1">
    <citation type="submission" date="2012-08" db="EMBL/GenBank/DDBJ databases">
        <title>Transcriptome of adult Musca domestica launches a platform for comparative house fly gene expression and characterization of differential gene expression among resistant and susceptible house flies.</title>
        <authorList>
            <person name="Liu N."/>
            <person name="Zhang L."/>
            <person name="Li M."/>
            <person name="Reid W."/>
        </authorList>
    </citation>
    <scope>NUCLEOTIDE SEQUENCE</scope>
    <source>
        <strain evidence="9">ALHF</strain>
        <tissue evidence="9">Whole body</tissue>
    </source>
</reference>
<proteinExistence type="evidence at transcript level"/>
<evidence type="ECO:0000256" key="2">
    <source>
        <dbReference type="ARBA" id="ARBA00036631"/>
    </source>
</evidence>
<dbReference type="PANTHER" id="PTHR45662">
    <property type="entry name" value="PHOSPHATIDYLINOSITIDE PHOSPHATASE SAC1"/>
    <property type="match status" value="1"/>
</dbReference>
<comment type="catalytic activity">
    <reaction evidence="2">
        <text>a 1,2-diacyl-sn-glycero-3-phospho-(1D-myo-inositol-3-phosphate) + H2O = a 1,2-diacyl-sn-glycero-3-phospho-(1D-myo-inositol) + phosphate</text>
        <dbReference type="Rhea" id="RHEA:12316"/>
        <dbReference type="ChEBI" id="CHEBI:15377"/>
        <dbReference type="ChEBI" id="CHEBI:43474"/>
        <dbReference type="ChEBI" id="CHEBI:57880"/>
        <dbReference type="ChEBI" id="CHEBI:58088"/>
        <dbReference type="EC" id="3.1.3.64"/>
    </reaction>
    <physiologicalReaction direction="left-to-right" evidence="2">
        <dbReference type="Rhea" id="RHEA:12317"/>
    </physiologicalReaction>
</comment>
<organism evidence="9">
    <name type="scientific">Musca domestica</name>
    <name type="common">House fly</name>
    <dbReference type="NCBI Taxonomy" id="7370"/>
    <lineage>
        <taxon>Eukaryota</taxon>
        <taxon>Metazoa</taxon>
        <taxon>Ecdysozoa</taxon>
        <taxon>Arthropoda</taxon>
        <taxon>Hexapoda</taxon>
        <taxon>Insecta</taxon>
        <taxon>Pterygota</taxon>
        <taxon>Neoptera</taxon>
        <taxon>Endopterygota</taxon>
        <taxon>Diptera</taxon>
        <taxon>Brachycera</taxon>
        <taxon>Muscomorpha</taxon>
        <taxon>Muscoidea</taxon>
        <taxon>Muscidae</taxon>
        <taxon>Musca</taxon>
    </lineage>
</organism>
<keyword evidence="11" id="KW-1185">Reference proteome</keyword>
<dbReference type="eggNOG" id="KOG1889">
    <property type="taxonomic scope" value="Eukaryota"/>
</dbReference>
<dbReference type="PROSITE" id="PS50275">
    <property type="entry name" value="SAC"/>
    <property type="match status" value="1"/>
</dbReference>
<reference evidence="10" key="2">
    <citation type="submission" date="2021-01" db="UniProtKB">
        <authorList>
            <consortium name="EnsemblMetazoa"/>
        </authorList>
    </citation>
    <scope>IDENTIFICATION</scope>
    <source>
        <strain evidence="10">Aabys</strain>
    </source>
</reference>
<evidence type="ECO:0000259" key="8">
    <source>
        <dbReference type="PROSITE" id="PS50275"/>
    </source>
</evidence>
<dbReference type="Proteomes" id="UP001652621">
    <property type="component" value="Unplaced"/>
</dbReference>
<dbReference type="GO" id="GO:0046856">
    <property type="term" value="P:phosphatidylinositol dephosphorylation"/>
    <property type="evidence" value="ECO:0007669"/>
    <property type="project" value="TreeGrafter"/>
</dbReference>
<dbReference type="EC" id="3.1.3.64" evidence="1"/>
<evidence type="ECO:0000256" key="7">
    <source>
        <dbReference type="SAM" id="Phobius"/>
    </source>
</evidence>
<keyword evidence="7" id="KW-0472">Membrane</keyword>
<sequence length="588" mass="67777">MDPGWILHDDMNLYITPERFIVEPNGKTELLIIDRTSSTVKVQSLSNQLANLSPKRRICGILGTIHLIGGDYLIVATHRLYVGMIDGGVIWRLAGYDLIPYIPTTTHLTPKQREHNETYLQMLRKTLDTNHFYFSYNFDITHTQQRLHTMAIEERQQCLYERADKRFVWNGALLSNFNCNEMRNFQLPLILGFVSINQVQINGQTFFWSIVSRRSIHKAGTRFYSRGINEYGHVANYVETEQIVEYNGQIIAFVQTRGSMPFFWRQLPNIRYKPRPVLVPGEDHLGACERHFEEQIAKYGRQVLVNLVDQKAAEGALENAYRKFVQQLGNSDIHYEAFDFHAECKKMRWDRLNILIDRLAHKQDAFSVFHASDDKHVLSLQQGVFRTNCIDCLDRTNVVQSMLARRSLCGILEKLGILRVGQRIESASPAFEVIFKGVWADNADMISLQYSGTGALKTDFTRTGKRTKAGLVQDGVNSMTRYYLNNFADGFRQDGIDLFLGRYVVNESLPSPLEVKHSWHYTAFPAILIFSMAMLFLTALVPPEFNTENLLFMLFWGALIGVSISGIFHYNLEFVDWPRLFPPIRFQV</sequence>
<evidence type="ECO:0000256" key="4">
    <source>
        <dbReference type="ARBA" id="ARBA00040795"/>
    </source>
</evidence>
<dbReference type="RefSeq" id="XP_005175844.1">
    <property type="nucleotide sequence ID" value="XM_005175787.3"/>
</dbReference>
<dbReference type="AlphaFoldDB" id="T1PA60"/>
<dbReference type="EMBL" id="KA645622">
    <property type="protein sequence ID" value="AFP60251.1"/>
    <property type="molecule type" value="mRNA"/>
</dbReference>
<protein>
    <recommendedName>
        <fullName evidence="4">Phosphatidylinositol-3-phosphatase SAC1</fullName>
        <ecNumber evidence="1">3.1.3.64</ecNumber>
    </recommendedName>
    <alternativeName>
        <fullName evidence="6">Phosphatidylinositol-4-phosphate phosphatase</fullName>
    </alternativeName>
    <alternativeName>
        <fullName evidence="5">Suppressor of actin mutations 1-like protein</fullName>
    </alternativeName>
</protein>
<evidence type="ECO:0000256" key="6">
    <source>
        <dbReference type="ARBA" id="ARBA00041911"/>
    </source>
</evidence>
<evidence type="ECO:0000256" key="5">
    <source>
        <dbReference type="ARBA" id="ARBA00041396"/>
    </source>
</evidence>
<dbReference type="PANTHER" id="PTHR45662:SF2">
    <property type="entry name" value="PHOSPHATIDYLINOSITOL-3-PHOSPHATASE SAC1"/>
    <property type="match status" value="1"/>
</dbReference>
<gene>
    <name evidence="10" type="primary">101891040</name>
    <name evidence="12" type="synonym">LOC101891040</name>
</gene>
<feature type="transmembrane region" description="Helical" evidence="7">
    <location>
        <begin position="519"/>
        <end position="541"/>
    </location>
</feature>
<evidence type="ECO:0000313" key="11">
    <source>
        <dbReference type="Proteomes" id="UP001652621"/>
    </source>
</evidence>
<comment type="catalytic activity">
    <reaction evidence="3">
        <text>a 1,2-diacyl-sn-glycero-3-phospho-(1D-myo-inositol 4-phosphate) + H2O = a 1,2-diacyl-sn-glycero-3-phospho-(1D-myo-inositol) + phosphate</text>
        <dbReference type="Rhea" id="RHEA:55652"/>
        <dbReference type="ChEBI" id="CHEBI:15377"/>
        <dbReference type="ChEBI" id="CHEBI:43474"/>
        <dbReference type="ChEBI" id="CHEBI:57880"/>
        <dbReference type="ChEBI" id="CHEBI:58178"/>
    </reaction>
    <physiologicalReaction direction="left-to-right" evidence="3">
        <dbReference type="Rhea" id="RHEA:55653"/>
    </physiologicalReaction>
</comment>
<evidence type="ECO:0000313" key="9">
    <source>
        <dbReference type="EMBL" id="AFP60251.1"/>
    </source>
</evidence>
<keyword evidence="7" id="KW-1133">Transmembrane helix</keyword>
<dbReference type="Pfam" id="PF02383">
    <property type="entry name" value="Syja_N"/>
    <property type="match status" value="1"/>
</dbReference>